<reference evidence="5" key="1">
    <citation type="journal article" date="2019" name="Int. J. Syst. Evol. Microbiol.">
        <title>The Global Catalogue of Microorganisms (GCM) 10K type strain sequencing project: providing services to taxonomists for standard genome sequencing and annotation.</title>
        <authorList>
            <consortium name="The Broad Institute Genomics Platform"/>
            <consortium name="The Broad Institute Genome Sequencing Center for Infectious Disease"/>
            <person name="Wu L."/>
            <person name="Ma J."/>
        </authorList>
    </citation>
    <scope>NUCLEOTIDE SEQUENCE [LARGE SCALE GENOMIC DNA]</scope>
    <source>
        <strain evidence="5">CCM 7427</strain>
    </source>
</reference>
<evidence type="ECO:0000256" key="2">
    <source>
        <dbReference type="SAM" id="SignalP"/>
    </source>
</evidence>
<evidence type="ECO:0000256" key="1">
    <source>
        <dbReference type="ARBA" id="ARBA00022729"/>
    </source>
</evidence>
<dbReference type="SUPFAM" id="SSF53850">
    <property type="entry name" value="Periplasmic binding protein-like II"/>
    <property type="match status" value="1"/>
</dbReference>
<protein>
    <submittedName>
        <fullName evidence="4">Transporter substrate-binding domain-containing protein</fullName>
    </submittedName>
</protein>
<evidence type="ECO:0000259" key="3">
    <source>
        <dbReference type="SMART" id="SM00062"/>
    </source>
</evidence>
<evidence type="ECO:0000313" key="4">
    <source>
        <dbReference type="EMBL" id="MFD2647332.1"/>
    </source>
</evidence>
<dbReference type="SMART" id="SM00062">
    <property type="entry name" value="PBPb"/>
    <property type="match status" value="1"/>
</dbReference>
<sequence length="290" mass="30233">MPRSAVRRAVAALSSAGLILATTALGAGSALAQTDAGSGADCIEVPGESLVTPGKLTVVTNAASYPISYVDADGEIVGIRAEYSQLIADALCLELEMINAPFDGHIPGLQSKRWDISASGMVYTPERVEVVKMIPLEVQGVVIWVNGGNPLGIETVEDLAGLRVGTEGPGYEFDATTKLSEDVAAQGMEPFNILTFGDSSKAAQALAAGQVDAKIGTVPPPDDGRFEIAGEPLSQTFKCLGLNDQALADAVVKAVDRLKAEGQLAPIFERYEVTLYDGETKVITADSPPN</sequence>
<gene>
    <name evidence="4" type="ORF">ACFSX5_05910</name>
</gene>
<comment type="caution">
    <text evidence="4">The sequence shown here is derived from an EMBL/GenBank/DDBJ whole genome shotgun (WGS) entry which is preliminary data.</text>
</comment>
<accession>A0ABW5QI14</accession>
<feature type="signal peptide" evidence="2">
    <location>
        <begin position="1"/>
        <end position="32"/>
    </location>
</feature>
<dbReference type="InterPro" id="IPR001638">
    <property type="entry name" value="Solute-binding_3/MltF_N"/>
</dbReference>
<keyword evidence="5" id="KW-1185">Reference proteome</keyword>
<evidence type="ECO:0000313" key="5">
    <source>
        <dbReference type="Proteomes" id="UP001597521"/>
    </source>
</evidence>
<feature type="chain" id="PRO_5046480296" evidence="2">
    <location>
        <begin position="33"/>
        <end position="290"/>
    </location>
</feature>
<dbReference type="Gene3D" id="3.40.190.10">
    <property type="entry name" value="Periplasmic binding protein-like II"/>
    <property type="match status" value="2"/>
</dbReference>
<proteinExistence type="predicted"/>
<organism evidence="4 5">
    <name type="scientific">Devosia albogilva</name>
    <dbReference type="NCBI Taxonomy" id="429726"/>
    <lineage>
        <taxon>Bacteria</taxon>
        <taxon>Pseudomonadati</taxon>
        <taxon>Pseudomonadota</taxon>
        <taxon>Alphaproteobacteria</taxon>
        <taxon>Hyphomicrobiales</taxon>
        <taxon>Devosiaceae</taxon>
        <taxon>Devosia</taxon>
    </lineage>
</organism>
<dbReference type="PANTHER" id="PTHR35936:SF17">
    <property type="entry name" value="ARGININE-BINDING EXTRACELLULAR PROTEIN ARTP"/>
    <property type="match status" value="1"/>
</dbReference>
<dbReference type="EMBL" id="JBHUNP010000001">
    <property type="protein sequence ID" value="MFD2647332.1"/>
    <property type="molecule type" value="Genomic_DNA"/>
</dbReference>
<dbReference type="Pfam" id="PF00497">
    <property type="entry name" value="SBP_bac_3"/>
    <property type="match status" value="1"/>
</dbReference>
<dbReference type="Proteomes" id="UP001597521">
    <property type="component" value="Unassembled WGS sequence"/>
</dbReference>
<name>A0ABW5QI14_9HYPH</name>
<dbReference type="PANTHER" id="PTHR35936">
    <property type="entry name" value="MEMBRANE-BOUND LYTIC MUREIN TRANSGLYCOSYLASE F"/>
    <property type="match status" value="1"/>
</dbReference>
<feature type="domain" description="Solute-binding protein family 3/N-terminal" evidence="3">
    <location>
        <begin position="55"/>
        <end position="275"/>
    </location>
</feature>
<keyword evidence="1 2" id="KW-0732">Signal</keyword>
<dbReference type="RefSeq" id="WP_386832362.1">
    <property type="nucleotide sequence ID" value="NZ_JBHUNP010000001.1"/>
</dbReference>